<dbReference type="PANTHER" id="PTHR21505">
    <property type="entry name" value="MADF DOMAIN-CONTAINING PROTEIN-RELATED"/>
    <property type="match status" value="1"/>
</dbReference>
<evidence type="ECO:0000313" key="3">
    <source>
        <dbReference type="Proteomes" id="UP000054359"/>
    </source>
</evidence>
<evidence type="ECO:0000259" key="1">
    <source>
        <dbReference type="PROSITE" id="PS51029"/>
    </source>
</evidence>
<dbReference type="EMBL" id="KK120444">
    <property type="protein sequence ID" value="KFM78307.1"/>
    <property type="molecule type" value="Genomic_DNA"/>
</dbReference>
<organism evidence="2 3">
    <name type="scientific">Stegodyphus mimosarum</name>
    <name type="common">African social velvet spider</name>
    <dbReference type="NCBI Taxonomy" id="407821"/>
    <lineage>
        <taxon>Eukaryota</taxon>
        <taxon>Metazoa</taxon>
        <taxon>Ecdysozoa</taxon>
        <taxon>Arthropoda</taxon>
        <taxon>Chelicerata</taxon>
        <taxon>Arachnida</taxon>
        <taxon>Araneae</taxon>
        <taxon>Araneomorphae</taxon>
        <taxon>Entelegynae</taxon>
        <taxon>Eresoidea</taxon>
        <taxon>Eresidae</taxon>
        <taxon>Stegodyphus</taxon>
    </lineage>
</organism>
<dbReference type="PANTHER" id="PTHR21505:SF12">
    <property type="entry name" value="MADF DOMAIN-CONTAINING PROTEIN-RELATED"/>
    <property type="match status" value="1"/>
</dbReference>
<keyword evidence="3" id="KW-1185">Reference proteome</keyword>
<sequence length="239" mass="28023">MALFRWSENQIFQVIDFYREHVVLWDTNNTNFKNKKLKDSLILDLSTQIGVPENEIKKKWSNLRTQFTKEKHKEKKNYTSGASTAKQYKSTWHFYTPLQFLRDAVSTRNTVTSLDFNDTTTQERSVEVARHSDEVFDINDFEEQDTEETQRKLCHTQTLPQLKRHTSNTTTSNKKQKHDHIYTATLEEISTILKSKNTTPNTFTQFGSFVGSELSLIHDPQLLTDTKYKIYQILTDAQT</sequence>
<evidence type="ECO:0000313" key="2">
    <source>
        <dbReference type="EMBL" id="KFM78307.1"/>
    </source>
</evidence>
<feature type="domain" description="MADF" evidence="1">
    <location>
        <begin position="13"/>
        <end position="106"/>
    </location>
</feature>
<name>A0A087ULR8_STEMI</name>
<dbReference type="PROSITE" id="PS51029">
    <property type="entry name" value="MADF"/>
    <property type="match status" value="1"/>
</dbReference>
<dbReference type="STRING" id="407821.A0A087ULR8"/>
<dbReference type="Pfam" id="PF10545">
    <property type="entry name" value="MADF_DNA_bdg"/>
    <property type="match status" value="1"/>
</dbReference>
<dbReference type="OMA" id="KDANTRH"/>
<feature type="non-terminal residue" evidence="2">
    <location>
        <position position="239"/>
    </location>
</feature>
<dbReference type="OrthoDB" id="6720674at2759"/>
<proteinExistence type="predicted"/>
<reference evidence="2 3" key="1">
    <citation type="submission" date="2013-11" db="EMBL/GenBank/DDBJ databases">
        <title>Genome sequencing of Stegodyphus mimosarum.</title>
        <authorList>
            <person name="Bechsgaard J."/>
        </authorList>
    </citation>
    <scope>NUCLEOTIDE SEQUENCE [LARGE SCALE GENOMIC DNA]</scope>
</reference>
<dbReference type="InterPro" id="IPR006578">
    <property type="entry name" value="MADF-dom"/>
</dbReference>
<protein>
    <recommendedName>
        <fullName evidence="1">MADF domain-containing protein</fullName>
    </recommendedName>
</protein>
<dbReference type="Proteomes" id="UP000054359">
    <property type="component" value="Unassembled WGS sequence"/>
</dbReference>
<dbReference type="SMART" id="SM00595">
    <property type="entry name" value="MADF"/>
    <property type="match status" value="1"/>
</dbReference>
<dbReference type="AlphaFoldDB" id="A0A087ULR8"/>
<accession>A0A087ULR8</accession>
<gene>
    <name evidence="2" type="ORF">X975_12551</name>
</gene>